<comment type="caution">
    <text evidence="2">The sequence shown here is derived from an EMBL/GenBank/DDBJ whole genome shotgun (WGS) entry which is preliminary data.</text>
</comment>
<evidence type="ECO:0000313" key="2">
    <source>
        <dbReference type="EMBL" id="KAL1512416.1"/>
    </source>
</evidence>
<feature type="compositionally biased region" description="Basic and acidic residues" evidence="1">
    <location>
        <begin position="1"/>
        <end position="13"/>
    </location>
</feature>
<dbReference type="Proteomes" id="UP001515480">
    <property type="component" value="Unassembled WGS sequence"/>
</dbReference>
<protein>
    <submittedName>
        <fullName evidence="2">Uncharacterized protein</fullName>
    </submittedName>
</protein>
<gene>
    <name evidence="2" type="ORF">AB1Y20_005672</name>
</gene>
<dbReference type="Gene3D" id="2.160.20.80">
    <property type="entry name" value="E3 ubiquitin-protein ligase SopA"/>
    <property type="match status" value="1"/>
</dbReference>
<dbReference type="AlphaFoldDB" id="A0AB34J5E8"/>
<dbReference type="SUPFAM" id="SSF51126">
    <property type="entry name" value="Pectin lyase-like"/>
    <property type="match status" value="1"/>
</dbReference>
<proteinExistence type="predicted"/>
<dbReference type="EMBL" id="JBGBPQ010000013">
    <property type="protein sequence ID" value="KAL1512416.1"/>
    <property type="molecule type" value="Genomic_DNA"/>
</dbReference>
<evidence type="ECO:0000313" key="3">
    <source>
        <dbReference type="Proteomes" id="UP001515480"/>
    </source>
</evidence>
<name>A0AB34J5E8_PRYPA</name>
<evidence type="ECO:0000256" key="1">
    <source>
        <dbReference type="SAM" id="MobiDB-lite"/>
    </source>
</evidence>
<organism evidence="2 3">
    <name type="scientific">Prymnesium parvum</name>
    <name type="common">Toxic golden alga</name>
    <dbReference type="NCBI Taxonomy" id="97485"/>
    <lineage>
        <taxon>Eukaryota</taxon>
        <taxon>Haptista</taxon>
        <taxon>Haptophyta</taxon>
        <taxon>Prymnesiophyceae</taxon>
        <taxon>Prymnesiales</taxon>
        <taxon>Prymnesiaceae</taxon>
        <taxon>Prymnesium</taxon>
    </lineage>
</organism>
<dbReference type="InterPro" id="IPR011050">
    <property type="entry name" value="Pectin_lyase_fold/virulence"/>
</dbReference>
<sequence>MVKHGDPNRRGTDQSESDGAAIKDTIHRRCLRRKKGARAEKAPLEGAKMARRRHGCSDLCVMQTYRDMSVRERLLRDEVSKAYLLRHHFTLASSGFTTVGEAAECSAANLSNSSQKRDNHAAVHCALRVIQPIVTSNLTVTNLTATNLTIPNLTVTNLTATNLTVTNLTVTNLTATNLTVTNLTATNLARVTAYKPVNRSGCRELHYWQCIELSDTEQRGLPLGRRRGRDVYPTTDIFRR</sequence>
<keyword evidence="3" id="KW-1185">Reference proteome</keyword>
<feature type="region of interest" description="Disordered" evidence="1">
    <location>
        <begin position="1"/>
        <end position="25"/>
    </location>
</feature>
<reference evidence="2 3" key="1">
    <citation type="journal article" date="2024" name="Science">
        <title>Giant polyketide synthase enzymes in the biosynthesis of giant marine polyether toxins.</title>
        <authorList>
            <person name="Fallon T.R."/>
            <person name="Shende V.V."/>
            <person name="Wierzbicki I.H."/>
            <person name="Pendleton A.L."/>
            <person name="Watervoot N.F."/>
            <person name="Auber R.P."/>
            <person name="Gonzalez D.J."/>
            <person name="Wisecaver J.H."/>
            <person name="Moore B.S."/>
        </authorList>
    </citation>
    <scope>NUCLEOTIDE SEQUENCE [LARGE SCALE GENOMIC DNA]</scope>
    <source>
        <strain evidence="2 3">12B1</strain>
    </source>
</reference>
<accession>A0AB34J5E8</accession>